<dbReference type="InterPro" id="IPR036277">
    <property type="entry name" value="SMC_hinge_sf"/>
</dbReference>
<accession>A0AB39BLD0</accession>
<dbReference type="Pfam" id="PF02463">
    <property type="entry name" value="SMC_N"/>
    <property type="match status" value="1"/>
</dbReference>
<dbReference type="InterPro" id="IPR027417">
    <property type="entry name" value="P-loop_NTPase"/>
</dbReference>
<comment type="domain">
    <text evidence="7">Contains large globular domains required for ATP hydrolysis at each terminus and a third globular domain forming a flexible hinge near the middle of the molecule. These domains are separated by coiled-coil structures.</text>
</comment>
<dbReference type="GO" id="GO:0007062">
    <property type="term" value="P:sister chromatid cohesion"/>
    <property type="evidence" value="ECO:0007669"/>
    <property type="project" value="InterPro"/>
</dbReference>
<comment type="subunit">
    <text evidence="7">Homodimer.</text>
</comment>
<comment type="function">
    <text evidence="7">Required for chromosome condensation and partitioning.</text>
</comment>
<dbReference type="InterPro" id="IPR003395">
    <property type="entry name" value="RecF/RecN/SMC_N"/>
</dbReference>
<keyword evidence="5 7" id="KW-0175">Coiled coil</keyword>
<evidence type="ECO:0000256" key="5">
    <source>
        <dbReference type="ARBA" id="ARBA00023054"/>
    </source>
</evidence>
<feature type="coiled-coil region" evidence="7">
    <location>
        <begin position="386"/>
        <end position="483"/>
    </location>
</feature>
<sequence length="1325" mass="140332">MYLKSLTLKGFKSFANPTTFAFETGVTCVVGPNGSGKSNVVDALAWVMGEQGAKTLRGGKMEDVIFAGTSTKGPLGRAEVTLTIDNADGALPIDYSEVTISRTLFRNGGSEYAINGEGCRLLDVQELLSDSGLGREMHVIVGQGQLDAVLHATPEGRRGFIEEAAGILKHRRRKEKTVRKLDAMQGNLTRLSDLAGEIRRQLKPLGRQAEVAKQAQSIAAIVRDAKARLLADEVVGLRAALDAAARSENERHTERLVLQERLEQNQLRIGRLEQAQVGDAVDLARRTAFGLESVQERLRNLFNLATQRLALLGGEEGLPEASPSVSPGMVADSRDEAERLQGEVLASQQRWEAAQQATAAARAALDALDEQIAYQSSLVSKHDLELSKLTGQLESANSRLAAVRGEVLRQGNALEAAEARRERAAADYAEAEEESAESELDATGLDEGYEFAQSQVFEAEAEIELLREELHTHERERDALAARTSALGMALDQKDGSAELVAARLEGIAGLVAEHMKVSPGYEAAVAAALGSLADAVLANDQGAAVAAASAAAAGDMGRVELVIARPGAGSGPGPGQGSSSAAGSGANDEGPAVGGGANGAGGGRDGLGLGTAALLLERARASSDRSAVDGVVPAVDVVTAPDGVLGVLGAVAVADDLESARAAWAALEEAAAGSAGSSGVRGGSGATGGTDLAASQLASLTLVTKAGEVLSRYVLRGGSGATRSRIELVAERDSAAALLAEEHSIIERARFELAEQRGVVQVAKEQSQRALTALREFDAKLASRSERVSRLKAQLDASVAELERLGKSSKLAEENVAQAEQAAEKARAELDVVRARPRPILDASAREGLLAELESAREREVEARLGVETARERVRAEQARTAALERQLEADRAAAEAAARRAVIRRRQIAAATDVAEALPAVLDSVDRSVAEARLELSQREAERAQQNEELLALRREEATLRERLQAITENVHGLELQIYEKKLHLSGLLERAASELGLVEEVLVAEYGPDQLIPDDSAVAIIDTSQAAVRAATEQLEADRLAAESDDDEAFRAIVPEMSSRASGVGPVPADDDGVTAASDGSAGVAADSEPAEPSEPEGHPFVRAEQQQRLAKAERKLAELGRVNPLALEEFDALEQRHRFLTEQLTDLTNTRKDLLTIIDEIDERMQSIFESAFADTQEAFTKVFPVLFPGGTGSISLTDPDNLLTTGIEVSVKPAGKKIERLSLLSGGERSLAAVALLIAIFKARPSPFYIMDEVEAALDDANLGRLLTIFEDLRATSQLIVITHQKRTMEIADALYGVSMRQDGVSAVVGQRVAPDRAAS</sequence>
<dbReference type="InterPro" id="IPR024704">
    <property type="entry name" value="SMC"/>
</dbReference>
<evidence type="ECO:0000256" key="4">
    <source>
        <dbReference type="ARBA" id="ARBA00022840"/>
    </source>
</evidence>
<keyword evidence="6 7" id="KW-0238">DNA-binding</keyword>
<dbReference type="Pfam" id="PF06470">
    <property type="entry name" value="SMC_hinge"/>
    <property type="match status" value="1"/>
</dbReference>
<dbReference type="SUPFAM" id="SSF52540">
    <property type="entry name" value="P-loop containing nucleoside triphosphate hydrolases"/>
    <property type="match status" value="1"/>
</dbReference>
<dbReference type="GO" id="GO:0005694">
    <property type="term" value="C:chromosome"/>
    <property type="evidence" value="ECO:0007669"/>
    <property type="project" value="InterPro"/>
</dbReference>
<feature type="binding site" evidence="7">
    <location>
        <begin position="32"/>
        <end position="39"/>
    </location>
    <ligand>
        <name>ATP</name>
        <dbReference type="ChEBI" id="CHEBI:30616"/>
    </ligand>
</feature>
<feature type="compositionally biased region" description="Low complexity" evidence="8">
    <location>
        <begin position="578"/>
        <end position="587"/>
    </location>
</feature>
<dbReference type="GO" id="GO:0007059">
    <property type="term" value="P:chromosome segregation"/>
    <property type="evidence" value="ECO:0007669"/>
    <property type="project" value="UniProtKB-UniRule"/>
</dbReference>
<keyword evidence="3 7" id="KW-0547">Nucleotide-binding</keyword>
<gene>
    <name evidence="7" type="primary">smc</name>
    <name evidence="10" type="ORF">ABFY20_07245</name>
</gene>
<dbReference type="GO" id="GO:0006260">
    <property type="term" value="P:DNA replication"/>
    <property type="evidence" value="ECO:0007669"/>
    <property type="project" value="UniProtKB-UniRule"/>
</dbReference>
<dbReference type="SUPFAM" id="SSF75553">
    <property type="entry name" value="Smc hinge domain"/>
    <property type="match status" value="1"/>
</dbReference>
<feature type="domain" description="SMC hinge" evidence="9">
    <location>
        <begin position="506"/>
        <end position="665"/>
    </location>
</feature>
<dbReference type="HAMAP" id="MF_01894">
    <property type="entry name" value="Smc_prok"/>
    <property type="match status" value="1"/>
</dbReference>
<reference evidence="10" key="1">
    <citation type="submission" date="2024-05" db="EMBL/GenBank/DDBJ databases">
        <title>Herbiconiux sp. A18JL235.</title>
        <authorList>
            <person name="Zhang G."/>
        </authorList>
    </citation>
    <scope>NUCLEOTIDE SEQUENCE</scope>
    <source>
        <strain evidence="10">A18JL235</strain>
    </source>
</reference>
<evidence type="ECO:0000256" key="7">
    <source>
        <dbReference type="HAMAP-Rule" id="MF_01894"/>
    </source>
</evidence>
<comment type="subcellular location">
    <subcellularLocation>
        <location evidence="1 7">Cytoplasm</location>
    </subcellularLocation>
</comment>
<feature type="region of interest" description="Disordered" evidence="8">
    <location>
        <begin position="1059"/>
        <end position="1109"/>
    </location>
</feature>
<evidence type="ECO:0000256" key="2">
    <source>
        <dbReference type="ARBA" id="ARBA00022490"/>
    </source>
</evidence>
<dbReference type="GO" id="GO:0005524">
    <property type="term" value="F:ATP binding"/>
    <property type="evidence" value="ECO:0007669"/>
    <property type="project" value="UniProtKB-UniRule"/>
</dbReference>
<protein>
    <recommendedName>
        <fullName evidence="7">Chromosome partition protein Smc</fullName>
    </recommendedName>
</protein>
<evidence type="ECO:0000313" key="10">
    <source>
        <dbReference type="EMBL" id="XDI06891.1"/>
    </source>
</evidence>
<feature type="coiled-coil region" evidence="7">
    <location>
        <begin position="929"/>
        <end position="979"/>
    </location>
</feature>
<dbReference type="FunFam" id="3.40.50.300:FF:000984">
    <property type="entry name" value="Chromosome partition protein Smc"/>
    <property type="match status" value="1"/>
</dbReference>
<evidence type="ECO:0000256" key="3">
    <source>
        <dbReference type="ARBA" id="ARBA00022741"/>
    </source>
</evidence>
<dbReference type="Gene3D" id="1.20.1060.20">
    <property type="match status" value="1"/>
</dbReference>
<keyword evidence="2 7" id="KW-0963">Cytoplasm</keyword>
<dbReference type="EMBL" id="CP162511">
    <property type="protein sequence ID" value="XDI06891.1"/>
    <property type="molecule type" value="Genomic_DNA"/>
</dbReference>
<dbReference type="PANTHER" id="PTHR43977">
    <property type="entry name" value="STRUCTURAL MAINTENANCE OF CHROMOSOMES PROTEIN 3"/>
    <property type="match status" value="1"/>
</dbReference>
<dbReference type="GO" id="GO:0003677">
    <property type="term" value="F:DNA binding"/>
    <property type="evidence" value="ECO:0007669"/>
    <property type="project" value="UniProtKB-UniRule"/>
</dbReference>
<dbReference type="PIRSF" id="PIRSF005719">
    <property type="entry name" value="SMC"/>
    <property type="match status" value="1"/>
</dbReference>
<evidence type="ECO:0000256" key="1">
    <source>
        <dbReference type="ARBA" id="ARBA00004496"/>
    </source>
</evidence>
<dbReference type="GO" id="GO:0005737">
    <property type="term" value="C:cytoplasm"/>
    <property type="evidence" value="ECO:0007669"/>
    <property type="project" value="UniProtKB-SubCell"/>
</dbReference>
<dbReference type="SMART" id="SM00968">
    <property type="entry name" value="SMC_hinge"/>
    <property type="match status" value="1"/>
</dbReference>
<evidence type="ECO:0000256" key="6">
    <source>
        <dbReference type="ARBA" id="ARBA00023125"/>
    </source>
</evidence>
<dbReference type="RefSeq" id="WP_368499270.1">
    <property type="nucleotide sequence ID" value="NZ_CP162511.1"/>
</dbReference>
<dbReference type="InterPro" id="IPR010935">
    <property type="entry name" value="SMC_hinge"/>
</dbReference>
<dbReference type="FunFam" id="3.40.50.300:FF:000901">
    <property type="entry name" value="Chromosome partition protein Smc"/>
    <property type="match status" value="1"/>
</dbReference>
<keyword evidence="4 7" id="KW-0067">ATP-binding</keyword>
<dbReference type="GO" id="GO:0030261">
    <property type="term" value="P:chromosome condensation"/>
    <property type="evidence" value="ECO:0007669"/>
    <property type="project" value="InterPro"/>
</dbReference>
<comment type="similarity">
    <text evidence="7">Belongs to the SMC family.</text>
</comment>
<feature type="compositionally biased region" description="Low complexity" evidence="8">
    <location>
        <begin position="1077"/>
        <end position="1091"/>
    </location>
</feature>
<feature type="region of interest" description="Disordered" evidence="8">
    <location>
        <begin position="565"/>
        <end position="600"/>
    </location>
</feature>
<proteinExistence type="inferred from homology"/>
<feature type="coiled-coil region" evidence="7">
    <location>
        <begin position="803"/>
        <end position="837"/>
    </location>
</feature>
<evidence type="ECO:0000259" key="9">
    <source>
        <dbReference type="SMART" id="SM00968"/>
    </source>
</evidence>
<evidence type="ECO:0000256" key="8">
    <source>
        <dbReference type="SAM" id="MobiDB-lite"/>
    </source>
</evidence>
<dbReference type="Gene3D" id="3.40.50.300">
    <property type="entry name" value="P-loop containing nucleotide triphosphate hydrolases"/>
    <property type="match status" value="2"/>
</dbReference>
<organism evidence="10">
    <name type="scientific">Herbiconiux sp. A18JL235</name>
    <dbReference type="NCBI Taxonomy" id="3152363"/>
    <lineage>
        <taxon>Bacteria</taxon>
        <taxon>Bacillati</taxon>
        <taxon>Actinomycetota</taxon>
        <taxon>Actinomycetes</taxon>
        <taxon>Micrococcales</taxon>
        <taxon>Microbacteriaceae</taxon>
        <taxon>Herbiconiux</taxon>
    </lineage>
</organism>
<dbReference type="GO" id="GO:0016887">
    <property type="term" value="F:ATP hydrolysis activity"/>
    <property type="evidence" value="ECO:0007669"/>
    <property type="project" value="InterPro"/>
</dbReference>
<dbReference type="InterPro" id="IPR011890">
    <property type="entry name" value="SMC_prok"/>
</dbReference>
<name>A0AB39BLD0_9MICO</name>